<dbReference type="SUPFAM" id="SSF51445">
    <property type="entry name" value="(Trans)glycosidases"/>
    <property type="match status" value="1"/>
</dbReference>
<keyword evidence="1" id="KW-0732">Signal</keyword>
<gene>
    <name evidence="2" type="ORF">IU514_11165</name>
</gene>
<dbReference type="Proteomes" id="UP001429984">
    <property type="component" value="Unassembled WGS sequence"/>
</dbReference>
<dbReference type="Gene3D" id="3.20.20.80">
    <property type="entry name" value="Glycosidases"/>
    <property type="match status" value="1"/>
</dbReference>
<reference evidence="2 3" key="1">
    <citation type="submission" date="2020-11" db="EMBL/GenBank/DDBJ databases">
        <title>Draft Genome Sequence and Secondary Metabolite Biosynthetic Potential of the Lysobacter niastensis Type strain DSM 18481.</title>
        <authorList>
            <person name="Turrini P."/>
            <person name="Artuso I."/>
            <person name="Tescari M."/>
            <person name="Lugli G.A."/>
            <person name="Frangipani E."/>
            <person name="Ventura M."/>
            <person name="Visca P."/>
        </authorList>
    </citation>
    <scope>NUCLEOTIDE SEQUENCE [LARGE SCALE GENOMIC DNA]</scope>
    <source>
        <strain evidence="2 3">DSM 18481</strain>
    </source>
</reference>
<evidence type="ECO:0008006" key="4">
    <source>
        <dbReference type="Google" id="ProtNLM"/>
    </source>
</evidence>
<sequence length="357" mass="38370">MRWLASALLCLLPVLGALVPAPAHATQMQVYGAWHCSSDGCTWGAARSVAEFDSMNRWLIDRGDGRPSVNLVVLSFVHPLKLLNRTTDATTLNGIPRGMTPEIVNYFKSRGIRVMVSIGGITYIDAWEQAMAQDATLLGLYAAQMATQLGVGVEIDYEQNTDPDLAGVQAFIDAYRSVIPYDATGANHSARLTIDLAAGDRWLIGIGRKATADWLRTDLPVLDYANAMVPARQPSFDKAIASWKEHIDGKSNYVPAYPPLAPAKFTGAVYLAGDTKVRPECNNFATSLQNKTGSFVQTAVPNGAGTTPGMLGIMFWAAERPTTRGKSTQPPNNCEGGVGVGASVYGIPVPMTPLRQQ</sequence>
<dbReference type="InterPro" id="IPR017853">
    <property type="entry name" value="GH"/>
</dbReference>
<feature type="signal peptide" evidence="1">
    <location>
        <begin position="1"/>
        <end position="25"/>
    </location>
</feature>
<accession>A0ABS0BAB7</accession>
<dbReference type="EMBL" id="JADLZT010000006">
    <property type="protein sequence ID" value="MBF6024589.1"/>
    <property type="molecule type" value="Genomic_DNA"/>
</dbReference>
<feature type="chain" id="PRO_5046345010" description="GH18 domain-containing protein" evidence="1">
    <location>
        <begin position="26"/>
        <end position="357"/>
    </location>
</feature>
<name>A0ABS0BAB7_9GAMM</name>
<keyword evidence="3" id="KW-1185">Reference proteome</keyword>
<evidence type="ECO:0000256" key="1">
    <source>
        <dbReference type="SAM" id="SignalP"/>
    </source>
</evidence>
<evidence type="ECO:0000313" key="3">
    <source>
        <dbReference type="Proteomes" id="UP001429984"/>
    </source>
</evidence>
<organism evidence="2 3">
    <name type="scientific">Lysobacter niastensis</name>
    <dbReference type="NCBI Taxonomy" id="380629"/>
    <lineage>
        <taxon>Bacteria</taxon>
        <taxon>Pseudomonadati</taxon>
        <taxon>Pseudomonadota</taxon>
        <taxon>Gammaproteobacteria</taxon>
        <taxon>Lysobacterales</taxon>
        <taxon>Lysobacteraceae</taxon>
        <taxon>Lysobacter</taxon>
    </lineage>
</organism>
<comment type="caution">
    <text evidence="2">The sequence shown here is derived from an EMBL/GenBank/DDBJ whole genome shotgun (WGS) entry which is preliminary data.</text>
</comment>
<proteinExistence type="predicted"/>
<dbReference type="RefSeq" id="WP_194931202.1">
    <property type="nucleotide sequence ID" value="NZ_JADLZT010000006.1"/>
</dbReference>
<protein>
    <recommendedName>
        <fullName evidence="4">GH18 domain-containing protein</fullName>
    </recommendedName>
</protein>
<evidence type="ECO:0000313" key="2">
    <source>
        <dbReference type="EMBL" id="MBF6024589.1"/>
    </source>
</evidence>